<keyword evidence="2" id="KW-1185">Reference proteome</keyword>
<reference evidence="2" key="1">
    <citation type="journal article" date="2019" name="Int. J. Syst. Evol. Microbiol.">
        <title>The Global Catalogue of Microorganisms (GCM) 10K type strain sequencing project: providing services to taxonomists for standard genome sequencing and annotation.</title>
        <authorList>
            <consortium name="The Broad Institute Genomics Platform"/>
            <consortium name="The Broad Institute Genome Sequencing Center for Infectious Disease"/>
            <person name="Wu L."/>
            <person name="Ma J."/>
        </authorList>
    </citation>
    <scope>NUCLEOTIDE SEQUENCE [LARGE SCALE GENOMIC DNA]</scope>
    <source>
        <strain evidence="2">JCM 3115</strain>
    </source>
</reference>
<protein>
    <recommendedName>
        <fullName evidence="3">Ig-like domain-containing protein</fullName>
    </recommendedName>
</protein>
<dbReference type="Proteomes" id="UP000611554">
    <property type="component" value="Unassembled WGS sequence"/>
</dbReference>
<gene>
    <name evidence="1" type="ORF">GCM10010140_23320</name>
</gene>
<organism evidence="1 2">
    <name type="scientific">Streptosporangium pseudovulgare</name>
    <dbReference type="NCBI Taxonomy" id="35765"/>
    <lineage>
        <taxon>Bacteria</taxon>
        <taxon>Bacillati</taxon>
        <taxon>Actinomycetota</taxon>
        <taxon>Actinomycetes</taxon>
        <taxon>Streptosporangiales</taxon>
        <taxon>Streptosporangiaceae</taxon>
        <taxon>Streptosporangium</taxon>
    </lineage>
</organism>
<proteinExistence type="predicted"/>
<name>A0ABQ2QTL4_9ACTN</name>
<dbReference type="EMBL" id="BMQJ01000004">
    <property type="protein sequence ID" value="GGP92852.1"/>
    <property type="molecule type" value="Genomic_DNA"/>
</dbReference>
<accession>A0ABQ2QTL4</accession>
<comment type="caution">
    <text evidence="1">The sequence shown here is derived from an EMBL/GenBank/DDBJ whole genome shotgun (WGS) entry which is preliminary data.</text>
</comment>
<evidence type="ECO:0000313" key="1">
    <source>
        <dbReference type="EMBL" id="GGP92852.1"/>
    </source>
</evidence>
<evidence type="ECO:0000313" key="2">
    <source>
        <dbReference type="Proteomes" id="UP000611554"/>
    </source>
</evidence>
<sequence>MSVGAPKASPSKSTDCPVKVTFSSKIKVKAYGGKTTVAYRWLRGDGSKSGIKKITLKGKGVKYVAVKESATFKGGDLRSWNSVQVLAPRKVTSAKGYFTVACGEDQGDGGKEEVVKPRPRHWTATRVWVDERDCKAVATGRISTSGKRWVRYQWVVNGHVVDRDSVYVNGSRRVQYVIEPGHDLRGQVRLEVVGRGGSSDGSYFRIHCEDHSPKVSASVDSPADYSGTCPVTRTFSGTIRVSDADGPVRYRWIRDGVAGSWETVSFYGHGPQSRTVSDSWKASESGTARRAIEIAGGPTSGTAAAKVTCETAPEVKAFITGVSAEQTAGTCPAATLSGTGKIYATGAIKVKYVWTVNGATVKSGDLDFTAAGEQTVSFSTGSNGKAGTATLSIVGGGNSSAEYKAACEA</sequence>
<evidence type="ECO:0008006" key="3">
    <source>
        <dbReference type="Google" id="ProtNLM"/>
    </source>
</evidence>